<keyword evidence="19" id="KW-1185">Reference proteome</keyword>
<evidence type="ECO:0000256" key="8">
    <source>
        <dbReference type="ARBA" id="ARBA00022787"/>
    </source>
</evidence>
<keyword evidence="11" id="KW-0007">Acetylation</keyword>
<dbReference type="AlphaFoldDB" id="A0A8K0G0S8"/>
<evidence type="ECO:0000256" key="6">
    <source>
        <dbReference type="ARBA" id="ARBA00022679"/>
    </source>
</evidence>
<evidence type="ECO:0000256" key="1">
    <source>
        <dbReference type="ARBA" id="ARBA00003701"/>
    </source>
</evidence>
<dbReference type="InterPro" id="IPR001129">
    <property type="entry name" value="Membr-assoc_MAPEG"/>
</dbReference>
<name>A0A8K0G0S8_IGNLU</name>
<keyword evidence="10 17" id="KW-1133">Transmembrane helix</keyword>
<evidence type="ECO:0000313" key="19">
    <source>
        <dbReference type="Proteomes" id="UP000801492"/>
    </source>
</evidence>
<dbReference type="GO" id="GO:0004364">
    <property type="term" value="F:glutathione transferase activity"/>
    <property type="evidence" value="ECO:0007669"/>
    <property type="project" value="UniProtKB-EC"/>
</dbReference>
<keyword evidence="8" id="KW-1000">Mitochondrion outer membrane</keyword>
<keyword evidence="7 17" id="KW-0812">Transmembrane</keyword>
<dbReference type="Pfam" id="PF01124">
    <property type="entry name" value="MAPEG"/>
    <property type="match status" value="1"/>
</dbReference>
<dbReference type="Proteomes" id="UP000801492">
    <property type="component" value="Unassembled WGS sequence"/>
</dbReference>
<comment type="similarity">
    <text evidence="4">Belongs to the MAPEG family.</text>
</comment>
<evidence type="ECO:0000313" key="18">
    <source>
        <dbReference type="EMBL" id="KAF2881623.1"/>
    </source>
</evidence>
<accession>A0A8K0G0S8</accession>
<dbReference type="SUPFAM" id="SSF161084">
    <property type="entry name" value="MAPEG domain-like"/>
    <property type="match status" value="1"/>
</dbReference>
<dbReference type="OrthoDB" id="193139at2759"/>
<keyword evidence="13 17" id="KW-0472">Membrane</keyword>
<dbReference type="InterPro" id="IPR040162">
    <property type="entry name" value="MGST1-like"/>
</dbReference>
<evidence type="ECO:0000256" key="17">
    <source>
        <dbReference type="SAM" id="Phobius"/>
    </source>
</evidence>
<evidence type="ECO:0000256" key="4">
    <source>
        <dbReference type="ARBA" id="ARBA00010459"/>
    </source>
</evidence>
<keyword evidence="9" id="KW-0256">Endoplasmic reticulum</keyword>
<evidence type="ECO:0000256" key="13">
    <source>
        <dbReference type="ARBA" id="ARBA00023136"/>
    </source>
</evidence>
<protein>
    <recommendedName>
        <fullName evidence="15">Microsomal glutathione S-transferase 1</fullName>
        <ecNumber evidence="5">2.5.1.18</ecNumber>
    </recommendedName>
</protein>
<dbReference type="InterPro" id="IPR023352">
    <property type="entry name" value="MAPEG-like_dom_sf"/>
</dbReference>
<dbReference type="PANTHER" id="PTHR10689:SF6">
    <property type="entry name" value="MICROSOMAL GLUTATHIONE S-TRANSFERASE 1"/>
    <property type="match status" value="1"/>
</dbReference>
<keyword evidence="12" id="KW-0496">Mitochondrion</keyword>
<evidence type="ECO:0000256" key="16">
    <source>
        <dbReference type="ARBA" id="ARBA00049385"/>
    </source>
</evidence>
<evidence type="ECO:0000256" key="5">
    <source>
        <dbReference type="ARBA" id="ARBA00012452"/>
    </source>
</evidence>
<comment type="function">
    <text evidence="1">Conjugation of reduced glutathione to a wide number of exogenous and endogenous hydrophobic electrophiles.</text>
</comment>
<organism evidence="18 19">
    <name type="scientific">Ignelater luminosus</name>
    <name type="common">Cucubano</name>
    <name type="synonym">Pyrophorus luminosus</name>
    <dbReference type="NCBI Taxonomy" id="2038154"/>
    <lineage>
        <taxon>Eukaryota</taxon>
        <taxon>Metazoa</taxon>
        <taxon>Ecdysozoa</taxon>
        <taxon>Arthropoda</taxon>
        <taxon>Hexapoda</taxon>
        <taxon>Insecta</taxon>
        <taxon>Pterygota</taxon>
        <taxon>Neoptera</taxon>
        <taxon>Endopterygota</taxon>
        <taxon>Coleoptera</taxon>
        <taxon>Polyphaga</taxon>
        <taxon>Elateriformia</taxon>
        <taxon>Elateroidea</taxon>
        <taxon>Elateridae</taxon>
        <taxon>Agrypninae</taxon>
        <taxon>Pyrophorini</taxon>
        <taxon>Ignelater</taxon>
    </lineage>
</organism>
<dbReference type="EMBL" id="VTPC01090713">
    <property type="protein sequence ID" value="KAF2881623.1"/>
    <property type="molecule type" value="Genomic_DNA"/>
</dbReference>
<evidence type="ECO:0000256" key="7">
    <source>
        <dbReference type="ARBA" id="ARBA00022692"/>
    </source>
</evidence>
<sequence length="151" mass="17639">MTREIFNFLSIENKLVSTYIFYCCILILKMMAVMLLTALQRHRYMAFINPEDADYLNVKPKIDDHVERVRRAHLNDLESIPIFFVAGFAYILTNPSVTCATWLFRIFTAVRFIHTFVYAVYVLPQPARVLSFSIGALITSYMTFKSILYLM</sequence>
<dbReference type="GO" id="GO:0005789">
    <property type="term" value="C:endoplasmic reticulum membrane"/>
    <property type="evidence" value="ECO:0007669"/>
    <property type="project" value="UniProtKB-SubCell"/>
</dbReference>
<evidence type="ECO:0000256" key="15">
    <source>
        <dbReference type="ARBA" id="ARBA00039397"/>
    </source>
</evidence>
<proteinExistence type="inferred from homology"/>
<reference evidence="18" key="1">
    <citation type="submission" date="2019-08" db="EMBL/GenBank/DDBJ databases">
        <title>The genome of the North American firefly Photinus pyralis.</title>
        <authorList>
            <consortium name="Photinus pyralis genome working group"/>
            <person name="Fallon T.R."/>
            <person name="Sander Lower S.E."/>
            <person name="Weng J.-K."/>
        </authorList>
    </citation>
    <scope>NUCLEOTIDE SEQUENCE</scope>
    <source>
        <strain evidence="18">TRF0915ILg1</strain>
        <tissue evidence="18">Whole body</tissue>
    </source>
</reference>
<dbReference type="PANTHER" id="PTHR10689">
    <property type="entry name" value="MICROSOMAL GLUTATHIONE S-TRANSFERASE 1"/>
    <property type="match status" value="1"/>
</dbReference>
<evidence type="ECO:0000256" key="14">
    <source>
        <dbReference type="ARBA" id="ARBA00038540"/>
    </source>
</evidence>
<gene>
    <name evidence="18" type="ORF">ILUMI_24566</name>
</gene>
<dbReference type="FunFam" id="1.20.120.550:FF:000002">
    <property type="entry name" value="Microsomal glutathione S-transferase 1"/>
    <property type="match status" value="1"/>
</dbReference>
<dbReference type="Gene3D" id="1.20.120.550">
    <property type="entry name" value="Membrane associated eicosanoid/glutathione metabolism-like domain"/>
    <property type="match status" value="1"/>
</dbReference>
<evidence type="ECO:0000256" key="12">
    <source>
        <dbReference type="ARBA" id="ARBA00023128"/>
    </source>
</evidence>
<dbReference type="GO" id="GO:0005741">
    <property type="term" value="C:mitochondrial outer membrane"/>
    <property type="evidence" value="ECO:0007669"/>
    <property type="project" value="UniProtKB-SubCell"/>
</dbReference>
<evidence type="ECO:0000256" key="3">
    <source>
        <dbReference type="ARBA" id="ARBA00004477"/>
    </source>
</evidence>
<feature type="transmembrane region" description="Helical" evidence="17">
    <location>
        <begin position="19"/>
        <end position="39"/>
    </location>
</feature>
<evidence type="ECO:0000256" key="2">
    <source>
        <dbReference type="ARBA" id="ARBA00004294"/>
    </source>
</evidence>
<evidence type="ECO:0000256" key="9">
    <source>
        <dbReference type="ARBA" id="ARBA00022824"/>
    </source>
</evidence>
<evidence type="ECO:0000256" key="10">
    <source>
        <dbReference type="ARBA" id="ARBA00022989"/>
    </source>
</evidence>
<dbReference type="EC" id="2.5.1.18" evidence="5"/>
<comment type="catalytic activity">
    <reaction evidence="16">
        <text>RX + glutathione = an S-substituted glutathione + a halide anion + H(+)</text>
        <dbReference type="Rhea" id="RHEA:16437"/>
        <dbReference type="ChEBI" id="CHEBI:15378"/>
        <dbReference type="ChEBI" id="CHEBI:16042"/>
        <dbReference type="ChEBI" id="CHEBI:17792"/>
        <dbReference type="ChEBI" id="CHEBI:57925"/>
        <dbReference type="ChEBI" id="CHEBI:90779"/>
        <dbReference type="EC" id="2.5.1.18"/>
    </reaction>
    <physiologicalReaction direction="left-to-right" evidence="16">
        <dbReference type="Rhea" id="RHEA:16438"/>
    </physiologicalReaction>
</comment>
<comment type="caution">
    <text evidence="18">The sequence shown here is derived from an EMBL/GenBank/DDBJ whole genome shotgun (WGS) entry which is preliminary data.</text>
</comment>
<comment type="subunit">
    <text evidence="14">Homotrimer; The trimer binds only one molecule of glutathione.</text>
</comment>
<evidence type="ECO:0000256" key="11">
    <source>
        <dbReference type="ARBA" id="ARBA00022990"/>
    </source>
</evidence>
<comment type="subcellular location">
    <subcellularLocation>
        <location evidence="3">Endoplasmic reticulum membrane</location>
        <topology evidence="3">Multi-pass membrane protein</topology>
    </subcellularLocation>
    <subcellularLocation>
        <location evidence="2">Mitochondrion outer membrane</location>
    </subcellularLocation>
</comment>
<keyword evidence="6" id="KW-0808">Transferase</keyword>